<proteinExistence type="predicted"/>
<feature type="zinc finger region" description="dksA C4-type" evidence="4">
    <location>
        <begin position="37"/>
        <end position="61"/>
    </location>
</feature>
<dbReference type="Pfam" id="PF01258">
    <property type="entry name" value="zf-dskA_traR"/>
    <property type="match status" value="1"/>
</dbReference>
<dbReference type="Gene3D" id="1.20.120.910">
    <property type="entry name" value="DksA, coiled-coil domain"/>
    <property type="match status" value="1"/>
</dbReference>
<keyword evidence="3" id="KW-0862">Zinc</keyword>
<dbReference type="InterPro" id="IPR012783">
    <property type="entry name" value="Znf_C4_TraR"/>
</dbReference>
<dbReference type="PANTHER" id="PTHR38777:SF1">
    <property type="entry name" value="DNAK SUPPRESSOR PROTEIN"/>
    <property type="match status" value="1"/>
</dbReference>
<evidence type="ECO:0000313" key="7">
    <source>
        <dbReference type="Proteomes" id="UP000275199"/>
    </source>
</evidence>
<name>A0ABX9XEM8_9PSED</name>
<organism evidence="6 7">
    <name type="scientific">Pseudomonas neustonica</name>
    <dbReference type="NCBI Taxonomy" id="2487346"/>
    <lineage>
        <taxon>Bacteria</taxon>
        <taxon>Pseudomonadati</taxon>
        <taxon>Pseudomonadota</taxon>
        <taxon>Gammaproteobacteria</taxon>
        <taxon>Pseudomonadales</taxon>
        <taxon>Pseudomonadaceae</taxon>
        <taxon>Pseudomonas</taxon>
    </lineage>
</organism>
<dbReference type="InterPro" id="IPR000962">
    <property type="entry name" value="Znf_DskA_TraR"/>
</dbReference>
<dbReference type="RefSeq" id="WP_123890744.1">
    <property type="nucleotide sequence ID" value="NZ_RKKU01000024.1"/>
</dbReference>
<evidence type="ECO:0000256" key="3">
    <source>
        <dbReference type="ARBA" id="ARBA00022833"/>
    </source>
</evidence>
<keyword evidence="7" id="KW-1185">Reference proteome</keyword>
<evidence type="ECO:0000256" key="1">
    <source>
        <dbReference type="ARBA" id="ARBA00022723"/>
    </source>
</evidence>
<feature type="domain" description="Zinc finger DksA/TraR C4-type" evidence="5">
    <location>
        <begin position="37"/>
        <end position="66"/>
    </location>
</feature>
<keyword evidence="1" id="KW-0479">Metal-binding</keyword>
<evidence type="ECO:0000313" key="6">
    <source>
        <dbReference type="EMBL" id="ROZ82110.1"/>
    </source>
</evidence>
<dbReference type="PROSITE" id="PS51128">
    <property type="entry name" value="ZF_DKSA_2"/>
    <property type="match status" value="1"/>
</dbReference>
<dbReference type="NCBIfam" id="TIGR02419">
    <property type="entry name" value="C4_traR_proteo"/>
    <property type="match status" value="1"/>
</dbReference>
<dbReference type="PROSITE" id="PS01102">
    <property type="entry name" value="ZF_DKSA_1"/>
    <property type="match status" value="1"/>
</dbReference>
<accession>A0ABX9XEM8</accession>
<dbReference type="PANTHER" id="PTHR38777">
    <property type="entry name" value="FELS-2 PROPHAGE PROTEIN"/>
    <property type="match status" value="1"/>
</dbReference>
<dbReference type="InterPro" id="IPR020458">
    <property type="entry name" value="Znf_DskA_TraR_CS"/>
</dbReference>
<gene>
    <name evidence="6" type="ORF">EF096_15730</name>
</gene>
<evidence type="ECO:0000256" key="2">
    <source>
        <dbReference type="ARBA" id="ARBA00022771"/>
    </source>
</evidence>
<sequence>MADLCEQGSERAQQMLDDALTEQRIKAARSPIDHLFCESCDRPIPLKRRELLPGVETCVDCQSIMEQQGVIRGR</sequence>
<evidence type="ECO:0000259" key="5">
    <source>
        <dbReference type="Pfam" id="PF01258"/>
    </source>
</evidence>
<reference evidence="6 7" key="1">
    <citation type="submission" date="2018-11" db="EMBL/GenBank/DDBJ databases">
        <authorList>
            <person name="Jang G.I."/>
            <person name="Hwang C.Y."/>
        </authorList>
    </citation>
    <scope>NUCLEOTIDE SEQUENCE [LARGE SCALE GENOMIC DNA]</scope>
    <source>
        <strain evidence="6 7">SSM26</strain>
    </source>
</reference>
<dbReference type="SUPFAM" id="SSF57716">
    <property type="entry name" value="Glucocorticoid receptor-like (DNA-binding domain)"/>
    <property type="match status" value="1"/>
</dbReference>
<protein>
    <submittedName>
        <fullName evidence="6">Transcriptional regulator</fullName>
    </submittedName>
</protein>
<keyword evidence="2" id="KW-0863">Zinc-finger</keyword>
<evidence type="ECO:0000256" key="4">
    <source>
        <dbReference type="PROSITE-ProRule" id="PRU00510"/>
    </source>
</evidence>
<comment type="caution">
    <text evidence="6">The sequence shown here is derived from an EMBL/GenBank/DDBJ whole genome shotgun (WGS) entry which is preliminary data.</text>
</comment>
<dbReference type="EMBL" id="RKKU01000024">
    <property type="protein sequence ID" value="ROZ82110.1"/>
    <property type="molecule type" value="Genomic_DNA"/>
</dbReference>
<dbReference type="Proteomes" id="UP000275199">
    <property type="component" value="Unassembled WGS sequence"/>
</dbReference>